<dbReference type="PRINTS" id="PR01438">
    <property type="entry name" value="UNVRSLSTRESS"/>
</dbReference>
<feature type="domain" description="UspA" evidence="4">
    <location>
        <begin position="2"/>
        <end position="140"/>
    </location>
</feature>
<dbReference type="RefSeq" id="WP_091808986.1">
    <property type="nucleotide sequence ID" value="NZ_CP016353.1"/>
</dbReference>
<dbReference type="InterPro" id="IPR006016">
    <property type="entry name" value="UspA"/>
</dbReference>
<dbReference type="STRING" id="530584.SAMN05421630_11057"/>
<dbReference type="AlphaFoldDB" id="A0A222VZK8"/>
<evidence type="ECO:0000256" key="2">
    <source>
        <dbReference type="ARBA" id="ARBA00022741"/>
    </source>
</evidence>
<sequence>MSKIVVGVDGSPSAVNAAVWAARDAAARSEVLRLVHTYFVPMRGYPGFLATYPEVREGMRHQGQIWLDEARTAAEQAAPGVEVETDLLEGEVVPALLEESAGARLVVIGSRGLGGFTGMLVGSVAVALAAHGDCPVTVVRGAKPSDQPPVKGPVVVGVDGSEASLNALEFAFEEASARGVRLIAVHTWNDVTLEATLRMYPFSVDPADVDAEEKAVLDAQVALWQDKFPGVEVETVVERGRPVRALLERAGRAQLVVVGSRGRGGFTGMLLGSTSRALVTHAPCPVAIVRPPAGTGRAETDGAA</sequence>
<dbReference type="KEGG" id="pmad:BAY61_17500"/>
<dbReference type="InterPro" id="IPR006015">
    <property type="entry name" value="Universal_stress_UspA"/>
</dbReference>
<reference evidence="5 6" key="1">
    <citation type="submission" date="2016-10" db="EMBL/GenBank/DDBJ databases">
        <authorList>
            <person name="de Groot N.N."/>
        </authorList>
    </citation>
    <scope>NUCLEOTIDE SEQUENCE [LARGE SCALE GENOMIC DNA]</scope>
    <source>
        <strain evidence="5 6">CGMCC 4.5506</strain>
    </source>
</reference>
<dbReference type="EMBL" id="FMZE01000010">
    <property type="protein sequence ID" value="SDD58170.1"/>
    <property type="molecule type" value="Genomic_DNA"/>
</dbReference>
<name>A0A222VZK8_9PSEU</name>
<dbReference type="Proteomes" id="UP000199494">
    <property type="component" value="Unassembled WGS sequence"/>
</dbReference>
<evidence type="ECO:0000256" key="3">
    <source>
        <dbReference type="ARBA" id="ARBA00022840"/>
    </source>
</evidence>
<keyword evidence="6" id="KW-1185">Reference proteome</keyword>
<proteinExistence type="inferred from homology"/>
<evidence type="ECO:0000313" key="5">
    <source>
        <dbReference type="EMBL" id="SDD58170.1"/>
    </source>
</evidence>
<keyword evidence="2" id="KW-0547">Nucleotide-binding</keyword>
<dbReference type="PANTHER" id="PTHR46268:SF27">
    <property type="entry name" value="UNIVERSAL STRESS PROTEIN RV2623"/>
    <property type="match status" value="1"/>
</dbReference>
<feature type="domain" description="UspA" evidence="4">
    <location>
        <begin position="153"/>
        <end position="290"/>
    </location>
</feature>
<organism evidence="5 6">
    <name type="scientific">Prauserella marina</name>
    <dbReference type="NCBI Taxonomy" id="530584"/>
    <lineage>
        <taxon>Bacteria</taxon>
        <taxon>Bacillati</taxon>
        <taxon>Actinomycetota</taxon>
        <taxon>Actinomycetes</taxon>
        <taxon>Pseudonocardiales</taxon>
        <taxon>Pseudonocardiaceae</taxon>
        <taxon>Prauserella</taxon>
    </lineage>
</organism>
<comment type="similarity">
    <text evidence="1">Belongs to the universal stress protein A family.</text>
</comment>
<dbReference type="InterPro" id="IPR014729">
    <property type="entry name" value="Rossmann-like_a/b/a_fold"/>
</dbReference>
<evidence type="ECO:0000256" key="1">
    <source>
        <dbReference type="ARBA" id="ARBA00008791"/>
    </source>
</evidence>
<gene>
    <name evidence="5" type="ORF">SAMN05421630_11057</name>
</gene>
<protein>
    <submittedName>
        <fullName evidence="5">Nucleotide-binding universal stress protein, UspA family</fullName>
    </submittedName>
</protein>
<dbReference type="SUPFAM" id="SSF52402">
    <property type="entry name" value="Adenine nucleotide alpha hydrolases-like"/>
    <property type="match status" value="2"/>
</dbReference>
<dbReference type="Gene3D" id="3.40.50.620">
    <property type="entry name" value="HUPs"/>
    <property type="match status" value="2"/>
</dbReference>
<keyword evidence="3" id="KW-0067">ATP-binding</keyword>
<dbReference type="OrthoDB" id="3404132at2"/>
<dbReference type="PANTHER" id="PTHR46268">
    <property type="entry name" value="STRESS RESPONSE PROTEIN NHAX"/>
    <property type="match status" value="1"/>
</dbReference>
<evidence type="ECO:0000313" key="6">
    <source>
        <dbReference type="Proteomes" id="UP000199494"/>
    </source>
</evidence>
<accession>A0A222VZK8</accession>
<evidence type="ECO:0000259" key="4">
    <source>
        <dbReference type="Pfam" id="PF00582"/>
    </source>
</evidence>
<dbReference type="GO" id="GO:0005524">
    <property type="term" value="F:ATP binding"/>
    <property type="evidence" value="ECO:0007669"/>
    <property type="project" value="UniProtKB-KW"/>
</dbReference>
<dbReference type="Pfam" id="PF00582">
    <property type="entry name" value="Usp"/>
    <property type="match status" value="2"/>
</dbReference>